<protein>
    <submittedName>
        <fullName evidence="1">Uncharacterized protein</fullName>
    </submittedName>
</protein>
<organism evidence="1 2">
    <name type="scientific">Candidatus Woesebacteria bacterium CG07_land_8_20_14_0_80_44_9</name>
    <dbReference type="NCBI Taxonomy" id="1975058"/>
    <lineage>
        <taxon>Bacteria</taxon>
        <taxon>Candidatus Woeseibacteriota</taxon>
    </lineage>
</organism>
<accession>A0A2M6YFG1</accession>
<sequence length="94" mass="10511">RAALADRDKMRVRMEAARIYAVAEKALAGDVGAGRLFQQLLDRNDRNMAEMRLAERGGKDQRGKKDISRDLALSAETALDAELEQEVLNLGRRN</sequence>
<proteinExistence type="predicted"/>
<name>A0A2M6YFG1_9BACT</name>
<reference evidence="2" key="1">
    <citation type="submission" date="2017-09" db="EMBL/GenBank/DDBJ databases">
        <title>Depth-based differentiation of microbial function through sediment-hosted aquifers and enrichment of novel symbionts in the deep terrestrial subsurface.</title>
        <authorList>
            <person name="Probst A.J."/>
            <person name="Ladd B."/>
            <person name="Jarett J.K."/>
            <person name="Geller-Mcgrath D.E."/>
            <person name="Sieber C.M.K."/>
            <person name="Emerson J.B."/>
            <person name="Anantharaman K."/>
            <person name="Thomas B.C."/>
            <person name="Malmstrom R."/>
            <person name="Stieglmeier M."/>
            <person name="Klingl A."/>
            <person name="Woyke T."/>
            <person name="Ryan C.M."/>
            <person name="Banfield J.F."/>
        </authorList>
    </citation>
    <scope>NUCLEOTIDE SEQUENCE [LARGE SCALE GENOMIC DNA]</scope>
</reference>
<gene>
    <name evidence="1" type="ORF">COT08_00135</name>
</gene>
<dbReference type="Proteomes" id="UP000231669">
    <property type="component" value="Unassembled WGS sequence"/>
</dbReference>
<comment type="caution">
    <text evidence="1">The sequence shown here is derived from an EMBL/GenBank/DDBJ whole genome shotgun (WGS) entry which is preliminary data.</text>
</comment>
<feature type="non-terminal residue" evidence="1">
    <location>
        <position position="1"/>
    </location>
</feature>
<dbReference type="AlphaFoldDB" id="A0A2M6YFG1"/>
<dbReference type="EMBL" id="PEXE01000003">
    <property type="protein sequence ID" value="PIU28877.1"/>
    <property type="molecule type" value="Genomic_DNA"/>
</dbReference>
<evidence type="ECO:0000313" key="2">
    <source>
        <dbReference type="Proteomes" id="UP000231669"/>
    </source>
</evidence>
<evidence type="ECO:0000313" key="1">
    <source>
        <dbReference type="EMBL" id="PIU28877.1"/>
    </source>
</evidence>